<proteinExistence type="predicted"/>
<evidence type="ECO:0000313" key="1">
    <source>
        <dbReference type="EMBL" id="SNZ04897.1"/>
    </source>
</evidence>
<dbReference type="Proteomes" id="UP000219356">
    <property type="component" value="Unassembled WGS sequence"/>
</dbReference>
<dbReference type="OrthoDB" id="2603162at2"/>
<dbReference type="RefSeq" id="WP_097039427.1">
    <property type="nucleotide sequence ID" value="NZ_OBEK01000001.1"/>
</dbReference>
<keyword evidence="2" id="KW-1185">Reference proteome</keyword>
<evidence type="ECO:0000313" key="2">
    <source>
        <dbReference type="Proteomes" id="UP000219356"/>
    </source>
</evidence>
<organism evidence="1 2">
    <name type="scientific">Terribacillus aidingensis</name>
    <dbReference type="NCBI Taxonomy" id="586416"/>
    <lineage>
        <taxon>Bacteria</taxon>
        <taxon>Bacillati</taxon>
        <taxon>Bacillota</taxon>
        <taxon>Bacilli</taxon>
        <taxon>Bacillales</taxon>
        <taxon>Bacillaceae</taxon>
        <taxon>Terribacillus</taxon>
    </lineage>
</organism>
<gene>
    <name evidence="1" type="ORF">SAMN05421503_0801</name>
</gene>
<dbReference type="EMBL" id="OBEK01000001">
    <property type="protein sequence ID" value="SNZ04897.1"/>
    <property type="molecule type" value="Genomic_DNA"/>
</dbReference>
<accession>A0A285N7P7</accession>
<sequence>MKKKNDRILYTDAPDSLNFLQFVHNYAKQDARVFPSIPNNPWKVQEPKVLKPMLKKLWNETLLSLNPSTHMYSHEEDFQALFKDEQSFNSCVETFQSWWGNMAGQMAVGRFLGEQEHSSLYTFFLLTEKDNLAIYFTYDNEILGEGSVDGRIVLTLRETFVQEEMLRIVQERLI</sequence>
<dbReference type="AlphaFoldDB" id="A0A285N7P7"/>
<name>A0A285N7P7_9BACI</name>
<protein>
    <submittedName>
        <fullName evidence="1">Uncharacterized protein</fullName>
    </submittedName>
</protein>
<reference evidence="2" key="1">
    <citation type="submission" date="2017-09" db="EMBL/GenBank/DDBJ databases">
        <authorList>
            <person name="Varghese N."/>
            <person name="Submissions S."/>
        </authorList>
    </citation>
    <scope>NUCLEOTIDE SEQUENCE [LARGE SCALE GENOMIC DNA]</scope>
    <source>
        <strain evidence="2">CGMCC 1.8913</strain>
    </source>
</reference>